<keyword evidence="2" id="KW-1185">Reference proteome</keyword>
<gene>
    <name evidence="1" type="ORF">OWV82_008926</name>
</gene>
<dbReference type="EMBL" id="CM051397">
    <property type="protein sequence ID" value="KAJ4721207.1"/>
    <property type="molecule type" value="Genomic_DNA"/>
</dbReference>
<organism evidence="1 2">
    <name type="scientific">Melia azedarach</name>
    <name type="common">Chinaberry tree</name>
    <dbReference type="NCBI Taxonomy" id="155640"/>
    <lineage>
        <taxon>Eukaryota</taxon>
        <taxon>Viridiplantae</taxon>
        <taxon>Streptophyta</taxon>
        <taxon>Embryophyta</taxon>
        <taxon>Tracheophyta</taxon>
        <taxon>Spermatophyta</taxon>
        <taxon>Magnoliopsida</taxon>
        <taxon>eudicotyledons</taxon>
        <taxon>Gunneridae</taxon>
        <taxon>Pentapetalae</taxon>
        <taxon>rosids</taxon>
        <taxon>malvids</taxon>
        <taxon>Sapindales</taxon>
        <taxon>Meliaceae</taxon>
        <taxon>Melia</taxon>
    </lineage>
</organism>
<proteinExistence type="predicted"/>
<comment type="caution">
    <text evidence="1">The sequence shown here is derived from an EMBL/GenBank/DDBJ whole genome shotgun (WGS) entry which is preliminary data.</text>
</comment>
<name>A0ACC1YBS4_MELAZ</name>
<evidence type="ECO:0000313" key="1">
    <source>
        <dbReference type="EMBL" id="KAJ4721207.1"/>
    </source>
</evidence>
<dbReference type="Proteomes" id="UP001164539">
    <property type="component" value="Chromosome 4"/>
</dbReference>
<reference evidence="1 2" key="1">
    <citation type="journal article" date="2023" name="Science">
        <title>Complex scaffold remodeling in plant triterpene biosynthesis.</title>
        <authorList>
            <person name="De La Pena R."/>
            <person name="Hodgson H."/>
            <person name="Liu J.C."/>
            <person name="Stephenson M.J."/>
            <person name="Martin A.C."/>
            <person name="Owen C."/>
            <person name="Harkess A."/>
            <person name="Leebens-Mack J."/>
            <person name="Jimenez L.E."/>
            <person name="Osbourn A."/>
            <person name="Sattely E.S."/>
        </authorList>
    </citation>
    <scope>NUCLEOTIDE SEQUENCE [LARGE SCALE GENOMIC DNA]</scope>
    <source>
        <strain evidence="2">cv. JPN11</strain>
        <tissue evidence="1">Leaf</tissue>
    </source>
</reference>
<accession>A0ACC1YBS4</accession>
<protein>
    <submittedName>
        <fullName evidence="1">Apyrase</fullName>
    </submittedName>
</protein>
<evidence type="ECO:0000313" key="2">
    <source>
        <dbReference type="Proteomes" id="UP001164539"/>
    </source>
</evidence>
<sequence length="469" mass="50279">MQRTTSEPLLSDKTMERSGNGLRGALLVVSVLVMLIVCVLFLMMTGPAPPSDVAMGYGVSRKFLSNLNVSKTYAVIFDAGSSGSRVHVYCFDENLDLLPIGNELELFVQTKPGLSAYANDPQAAANSLVPLLDKAEGVVPQALRPKTPVKVGATAGLRLLDGDAADKILEAVRDVLQNSTFQFQSDWVTVLDGSQEGSYLWLTINYLLRNLGKKYSNTVGVVDLGGGSVQMAYAISETDAANAPEGEESYVKQMNVMGTKYFLYVHSYLNYGLLAARAEILNSTEDSANPCILAGYDGSYTYGGNEYKASASASGSNLQECRSVAIKALNVNDTCNYTKCTFGGVWNGGGGDGQKNLLVASFFYDKAAEAGFINSSNPVAIVRPADFESAAKQACQTKFDEAESAYPSTEESDLPYICMDLVYQHTLLVVGFGLDPLQEITLVKQVEYQNALVEAAWPLGNALAAVSSL</sequence>